<dbReference type="InterPro" id="IPR051710">
    <property type="entry name" value="Phosphatase_SH3-domain"/>
</dbReference>
<dbReference type="InterPro" id="IPR009060">
    <property type="entry name" value="UBA-like_sf"/>
</dbReference>
<evidence type="ECO:0000256" key="3">
    <source>
        <dbReference type="ARBA" id="ARBA00022490"/>
    </source>
</evidence>
<organism evidence="7 8">
    <name type="scientific">Plakobranchus ocellatus</name>
    <dbReference type="NCBI Taxonomy" id="259542"/>
    <lineage>
        <taxon>Eukaryota</taxon>
        <taxon>Metazoa</taxon>
        <taxon>Spiralia</taxon>
        <taxon>Lophotrochozoa</taxon>
        <taxon>Mollusca</taxon>
        <taxon>Gastropoda</taxon>
        <taxon>Heterobranchia</taxon>
        <taxon>Euthyneura</taxon>
        <taxon>Panpulmonata</taxon>
        <taxon>Sacoglossa</taxon>
        <taxon>Placobranchoidea</taxon>
        <taxon>Plakobranchidae</taxon>
        <taxon>Plakobranchus</taxon>
    </lineage>
</organism>
<name>A0AAV4B916_9GAST</name>
<dbReference type="Pfam" id="PF00300">
    <property type="entry name" value="His_Phos_1"/>
    <property type="match status" value="1"/>
</dbReference>
<dbReference type="AlphaFoldDB" id="A0AAV4B916"/>
<evidence type="ECO:0000313" key="8">
    <source>
        <dbReference type="Proteomes" id="UP000735302"/>
    </source>
</evidence>
<dbReference type="InterPro" id="IPR015940">
    <property type="entry name" value="UBA"/>
</dbReference>
<dbReference type="EMBL" id="BLXT01004603">
    <property type="protein sequence ID" value="GFO15189.1"/>
    <property type="molecule type" value="Genomic_DNA"/>
</dbReference>
<dbReference type="InterPro" id="IPR013078">
    <property type="entry name" value="His_Pase_superF_clade-1"/>
</dbReference>
<dbReference type="PROSITE" id="PS50030">
    <property type="entry name" value="UBA"/>
    <property type="match status" value="1"/>
</dbReference>
<evidence type="ECO:0000313" key="7">
    <source>
        <dbReference type="EMBL" id="GFO15189.1"/>
    </source>
</evidence>
<dbReference type="GO" id="GO:0005737">
    <property type="term" value="C:cytoplasm"/>
    <property type="evidence" value="ECO:0007669"/>
    <property type="project" value="UniProtKB-SubCell"/>
</dbReference>
<evidence type="ECO:0000259" key="5">
    <source>
        <dbReference type="PROSITE" id="PS50002"/>
    </source>
</evidence>
<feature type="domain" description="UBA" evidence="6">
    <location>
        <begin position="17"/>
        <end position="58"/>
    </location>
</feature>
<reference evidence="7 8" key="1">
    <citation type="journal article" date="2021" name="Elife">
        <title>Chloroplast acquisition without the gene transfer in kleptoplastic sea slugs, Plakobranchus ocellatus.</title>
        <authorList>
            <person name="Maeda T."/>
            <person name="Takahashi S."/>
            <person name="Yoshida T."/>
            <person name="Shimamura S."/>
            <person name="Takaki Y."/>
            <person name="Nagai Y."/>
            <person name="Toyoda A."/>
            <person name="Suzuki Y."/>
            <person name="Arimoto A."/>
            <person name="Ishii H."/>
            <person name="Satoh N."/>
            <person name="Nishiyama T."/>
            <person name="Hasebe M."/>
            <person name="Maruyama T."/>
            <person name="Minagawa J."/>
            <person name="Obokata J."/>
            <person name="Shigenobu S."/>
        </authorList>
    </citation>
    <scope>NUCLEOTIDE SEQUENCE [LARGE SCALE GENOMIC DNA]</scope>
</reference>
<dbReference type="SMART" id="SM00165">
    <property type="entry name" value="UBA"/>
    <property type="match status" value="1"/>
</dbReference>
<dbReference type="InterPro" id="IPR001452">
    <property type="entry name" value="SH3_domain"/>
</dbReference>
<dbReference type="InterPro" id="IPR036028">
    <property type="entry name" value="SH3-like_dom_sf"/>
</dbReference>
<dbReference type="PANTHER" id="PTHR16469:SF27">
    <property type="entry name" value="UBIQUITIN-ASSOCIATED AND SH3 DOMAIN-CONTAINING BA-RELATED"/>
    <property type="match status" value="1"/>
</dbReference>
<keyword evidence="8" id="KW-1185">Reference proteome</keyword>
<dbReference type="Gene3D" id="3.40.50.1240">
    <property type="entry name" value="Phosphoglycerate mutase-like"/>
    <property type="match status" value="1"/>
</dbReference>
<gene>
    <name evidence="7" type="ORF">PoB_004169400</name>
</gene>
<proteinExistence type="predicted"/>
<sequence>MAALPPRRKSQQSLSSWADKSPLEILQLMGFPQQRVEKAIAATGNRGVQHASEWLLNHVNDPNLDRIVPREYIIYLCPKGKLLEQLHHFWEESLRRSGWNAAHIYYPHITLCSFFSMPDNKVGILDPLMELLLLEMSQWPHLGPIKLDLYTKNRNFIGFFVTSPHDAYIESLMVRLEQEFLKAGVEMKPQLKQLHLTLAFQYSSDQHDTLMTLAQKIDLSAAAHWEIQVFSRDAELKTAEVRRVLKHYKPQQADELELNTEDFVYMNPEEHDTSPDGWYKGTSWKTGVSAFFPGNFTTKCAQMEMWTLHRYATLFNFSTPQLKVNHSSGDQEGKQENSFQDMKEAGSGDYDNVWNATDSVVGLYSSVNKLTPNVKPPEVPRRPPRKLLVVRHGERCDFAFYRTWFEKSFDADGHYKPINLNCPKFLVRRSSVKDFDKDSPLTLIGRHQARLTGEALLDAGRAVTAVYCSPSLRCVETASEILKGMRSPCRLKMEPCLFEWAGWCKPKLPPFMSPAELEANGFPVDSEYKSFLKVAEISITESIADYYNRSFNFTKSILKRHKAEGGILLFVGHSGTLDASTRQILGQQPREPTSFRDTIKNCPYCAMCCMEEKSDHEGAVGGGWRLRERSGEDASWRLVEPPVLPLTHSANKDFSWETLLS</sequence>
<feature type="domain" description="SH3" evidence="5">
    <location>
        <begin position="237"/>
        <end position="302"/>
    </location>
</feature>
<dbReference type="PANTHER" id="PTHR16469">
    <property type="entry name" value="UBIQUITIN-ASSOCIATED AND SH3 DOMAIN-CONTAINING BA-RELATED"/>
    <property type="match status" value="1"/>
</dbReference>
<dbReference type="SUPFAM" id="SSF53254">
    <property type="entry name" value="Phosphoglycerate mutase-like"/>
    <property type="match status" value="1"/>
</dbReference>
<comment type="caution">
    <text evidence="7">The sequence shown here is derived from an EMBL/GenBank/DDBJ whole genome shotgun (WGS) entry which is preliminary data.</text>
</comment>
<dbReference type="Gene3D" id="1.10.8.10">
    <property type="entry name" value="DNA helicase RuvA subunit, C-terminal domain"/>
    <property type="match status" value="1"/>
</dbReference>
<evidence type="ECO:0000259" key="6">
    <source>
        <dbReference type="PROSITE" id="PS50030"/>
    </source>
</evidence>
<evidence type="ECO:0000256" key="1">
    <source>
        <dbReference type="ARBA" id="ARBA00004496"/>
    </source>
</evidence>
<dbReference type="SUPFAM" id="SSF50044">
    <property type="entry name" value="SH3-domain"/>
    <property type="match status" value="1"/>
</dbReference>
<comment type="subcellular location">
    <subcellularLocation>
        <location evidence="1">Cytoplasm</location>
    </subcellularLocation>
</comment>
<evidence type="ECO:0000256" key="4">
    <source>
        <dbReference type="PROSITE-ProRule" id="PRU00192"/>
    </source>
</evidence>
<keyword evidence="3" id="KW-0963">Cytoplasm</keyword>
<dbReference type="SUPFAM" id="SSF46934">
    <property type="entry name" value="UBA-like"/>
    <property type="match status" value="1"/>
</dbReference>
<dbReference type="Gene3D" id="2.30.30.40">
    <property type="entry name" value="SH3 Domains"/>
    <property type="match status" value="1"/>
</dbReference>
<protein>
    <submittedName>
        <fullName evidence="7">Ubiquitin-associated and sh3 domain-containing protein b</fullName>
    </submittedName>
</protein>
<dbReference type="Proteomes" id="UP000735302">
    <property type="component" value="Unassembled WGS sequence"/>
</dbReference>
<evidence type="ECO:0000256" key="2">
    <source>
        <dbReference type="ARBA" id="ARBA00022443"/>
    </source>
</evidence>
<dbReference type="Pfam" id="PF22562">
    <property type="entry name" value="UBA_7"/>
    <property type="match status" value="1"/>
</dbReference>
<dbReference type="InterPro" id="IPR029033">
    <property type="entry name" value="His_PPase_superfam"/>
</dbReference>
<keyword evidence="2 4" id="KW-0728">SH3 domain</keyword>
<accession>A0AAV4B916</accession>
<dbReference type="PROSITE" id="PS50002">
    <property type="entry name" value="SH3"/>
    <property type="match status" value="1"/>
</dbReference>
<dbReference type="FunFam" id="1.10.8.10:FF:000053">
    <property type="entry name" value="Ubiquitin-associated and SH3 domain-containing, A"/>
    <property type="match status" value="1"/>
</dbReference>
<dbReference type="CDD" id="cd07040">
    <property type="entry name" value="HP"/>
    <property type="match status" value="1"/>
</dbReference>